<reference evidence="1 2" key="1">
    <citation type="submission" date="2023-02" db="EMBL/GenBank/DDBJ databases">
        <title>Gemone sequence of Telluria chitinolytica ACM 3522T.</title>
        <authorList>
            <person name="Frediansyah A."/>
            <person name="Miess H."/>
            <person name="Gross H."/>
        </authorList>
    </citation>
    <scope>NUCLEOTIDE SEQUENCE [LARGE SCALE GENOMIC DNA]</scope>
    <source>
        <strain evidence="1 2">ACM 3522</strain>
    </source>
</reference>
<protein>
    <submittedName>
        <fullName evidence="1">Uncharacterized protein</fullName>
    </submittedName>
</protein>
<evidence type="ECO:0000313" key="1">
    <source>
        <dbReference type="EMBL" id="WEF33412.1"/>
    </source>
</evidence>
<evidence type="ECO:0000313" key="2">
    <source>
        <dbReference type="Proteomes" id="UP001216510"/>
    </source>
</evidence>
<accession>A0ABY8BFB3</accession>
<dbReference type="RefSeq" id="WP_277416113.1">
    <property type="nucleotide sequence ID" value="NZ_CP119083.1"/>
</dbReference>
<name>A0ABY8BFB3_9BURK</name>
<keyword evidence="2" id="KW-1185">Reference proteome</keyword>
<organism evidence="1 2">
    <name type="scientific">Pseudoduganella chitinolytica</name>
    <dbReference type="NCBI Taxonomy" id="34070"/>
    <lineage>
        <taxon>Bacteria</taxon>
        <taxon>Pseudomonadati</taxon>
        <taxon>Pseudomonadota</taxon>
        <taxon>Betaproteobacteria</taxon>
        <taxon>Burkholderiales</taxon>
        <taxon>Oxalobacteraceae</taxon>
        <taxon>Telluria group</taxon>
        <taxon>Pseudoduganella</taxon>
    </lineage>
</organism>
<sequence length="199" mass="21160">MTVMVVTVDGVQAAAVDLAQVNMLAVHVSGDLTRPGLANLSCHGGTYPPDGESTFRIWAERELDGPQRTITVALLDQPPAGPLTQGKTIAELFPDEPPCERTDFTPTAAEVAEIRSRPRLRDGFCWSLATPDGAALAGRNDPADDSFSFSVVWADDPPGKARVRAGTTNLDSVLARTEGTDLYRGTMAVGESVTFRCGD</sequence>
<gene>
    <name evidence="1" type="ORF">PX653_01065</name>
</gene>
<proteinExistence type="predicted"/>
<dbReference type="EMBL" id="CP119083">
    <property type="protein sequence ID" value="WEF33412.1"/>
    <property type="molecule type" value="Genomic_DNA"/>
</dbReference>
<dbReference type="Proteomes" id="UP001216510">
    <property type="component" value="Chromosome"/>
</dbReference>